<gene>
    <name evidence="2" type="ORF">XENORESO_013814</name>
</gene>
<reference evidence="2 3" key="1">
    <citation type="submission" date="2021-06" db="EMBL/GenBank/DDBJ databases">
        <authorList>
            <person name="Palmer J.M."/>
        </authorList>
    </citation>
    <scope>NUCLEOTIDE SEQUENCE [LARGE SCALE GENOMIC DNA]</scope>
    <source>
        <strain evidence="2 3">XR_2019</strain>
        <tissue evidence="2">Muscle</tissue>
    </source>
</reference>
<evidence type="ECO:0000256" key="1">
    <source>
        <dbReference type="SAM" id="MobiDB-lite"/>
    </source>
</evidence>
<evidence type="ECO:0000313" key="3">
    <source>
        <dbReference type="Proteomes" id="UP001444071"/>
    </source>
</evidence>
<protein>
    <submittedName>
        <fullName evidence="2">Uncharacterized protein</fullName>
    </submittedName>
</protein>
<accession>A0ABV0VUC8</accession>
<dbReference type="EMBL" id="JAHRIM010010447">
    <property type="protein sequence ID" value="MEQ2260337.1"/>
    <property type="molecule type" value="Genomic_DNA"/>
</dbReference>
<proteinExistence type="predicted"/>
<dbReference type="Proteomes" id="UP001444071">
    <property type="component" value="Unassembled WGS sequence"/>
</dbReference>
<evidence type="ECO:0000313" key="2">
    <source>
        <dbReference type="EMBL" id="MEQ2260337.1"/>
    </source>
</evidence>
<feature type="compositionally biased region" description="Basic and acidic residues" evidence="1">
    <location>
        <begin position="39"/>
        <end position="48"/>
    </location>
</feature>
<keyword evidence="3" id="KW-1185">Reference proteome</keyword>
<comment type="caution">
    <text evidence="2">The sequence shown here is derived from an EMBL/GenBank/DDBJ whole genome shotgun (WGS) entry which is preliminary data.</text>
</comment>
<feature type="compositionally biased region" description="Basic residues" evidence="1">
    <location>
        <begin position="26"/>
        <end position="38"/>
    </location>
</feature>
<feature type="compositionally biased region" description="Basic residues" evidence="1">
    <location>
        <begin position="57"/>
        <end position="79"/>
    </location>
</feature>
<sequence length="108" mass="12943">MLHSHMVKMAANEEKQQGHRPGVYKQKNKGHKHGRHRTKGELERENKGRVPVTTLTKKQRKELKKMDRRHKANQLRRTKKDQVISMHLKNDSFYFLDWCCKVFIVLLL</sequence>
<name>A0ABV0VUC8_9TELE</name>
<organism evidence="2 3">
    <name type="scientific">Xenotaenia resolanae</name>
    <dbReference type="NCBI Taxonomy" id="208358"/>
    <lineage>
        <taxon>Eukaryota</taxon>
        <taxon>Metazoa</taxon>
        <taxon>Chordata</taxon>
        <taxon>Craniata</taxon>
        <taxon>Vertebrata</taxon>
        <taxon>Euteleostomi</taxon>
        <taxon>Actinopterygii</taxon>
        <taxon>Neopterygii</taxon>
        <taxon>Teleostei</taxon>
        <taxon>Neoteleostei</taxon>
        <taxon>Acanthomorphata</taxon>
        <taxon>Ovalentaria</taxon>
        <taxon>Atherinomorphae</taxon>
        <taxon>Cyprinodontiformes</taxon>
        <taxon>Goodeidae</taxon>
        <taxon>Xenotaenia</taxon>
    </lineage>
</organism>
<feature type="region of interest" description="Disordered" evidence="1">
    <location>
        <begin position="1"/>
        <end position="79"/>
    </location>
</feature>